<dbReference type="OrthoDB" id="6127299at2759"/>
<dbReference type="EMBL" id="JAIWYP010000004">
    <property type="protein sequence ID" value="KAH3830275.1"/>
    <property type="molecule type" value="Genomic_DNA"/>
</dbReference>
<dbReference type="GO" id="GO:0140662">
    <property type="term" value="F:ATP-dependent protein folding chaperone"/>
    <property type="evidence" value="ECO:0007669"/>
    <property type="project" value="InterPro"/>
</dbReference>
<keyword evidence="3" id="KW-0067">ATP-binding</keyword>
<keyword evidence="5" id="KW-1185">Reference proteome</keyword>
<dbReference type="InterPro" id="IPR013126">
    <property type="entry name" value="Hsp_70_fam"/>
</dbReference>
<dbReference type="PANTHER" id="PTHR14187">
    <property type="entry name" value="ALPHA KINASE/ELONGATION FACTOR 2 KINASE"/>
    <property type="match status" value="1"/>
</dbReference>
<sequence>MSGAVVVAAIDFGTTYSGWAFSFKHEFESDPLKISAKQWIGGSLLSSKGPTCVLIKPDGKSLEAFGYDAESKYADLAETHAHKQWYYFKRFKMELYSKGGGVKRDVKIKDATDKELSAIIVFSLAIRFLKDDVMNMSRQRLKDGGVTDADVHWVLTVPAIWDDAAKQFMREAAEKAGIAGNQLSIALEPEAASLYCRHLPVERNTGDNSVSLASFKAGKKYLVLDCGGGTVDVTVHEVTASGDLKELHKASGGGWGGTKVDDEYFKFLQKLIGAPVMRKFIDKHMEDYIDMFRDFEIKKRDIAPSKKDLITVRMPAALLDEYQEETDETLKDALPSTTYAGKITMTGDKMRVDVSVFKLFFKDALEHIVEHIGNLMRRPEVQGCAAIVMVGGFSESPMLQEEVRRKFPSTQVIVPMDAGLAVLKGAVIFGHRPNIITQRVSKYTYGVSCAQVYSSDRHPVHRKYTDKDGIDHVDNVFSVHVKAGQVLGNNEVQSTEKYSVHHSDQDGMTIQFYYTPSENPKYVDEGDCKKLGQMQVDVPGHGKDRSAEVSLQFGKTEIEASVKIIHTGVVSKAKLNFLG</sequence>
<evidence type="ECO:0000256" key="1">
    <source>
        <dbReference type="ARBA" id="ARBA00007381"/>
    </source>
</evidence>
<dbReference type="InterPro" id="IPR043129">
    <property type="entry name" value="ATPase_NBD"/>
</dbReference>
<dbReference type="CDD" id="cd10229">
    <property type="entry name" value="ASKHA_NBD_HSP70_HSPA12"/>
    <property type="match status" value="1"/>
</dbReference>
<comment type="similarity">
    <text evidence="1">Belongs to the heat shock protein 70 family.</text>
</comment>
<dbReference type="Pfam" id="PF00012">
    <property type="entry name" value="HSP70"/>
    <property type="match status" value="1"/>
</dbReference>
<accession>A0A9D4H875</accession>
<evidence type="ECO:0000256" key="3">
    <source>
        <dbReference type="ARBA" id="ARBA00022840"/>
    </source>
</evidence>
<keyword evidence="2" id="KW-0547">Nucleotide-binding</keyword>
<dbReference type="PANTHER" id="PTHR14187:SF5">
    <property type="entry name" value="HEAT SHOCK 70 KDA PROTEIN 12A"/>
    <property type="match status" value="1"/>
</dbReference>
<dbReference type="Proteomes" id="UP000828390">
    <property type="component" value="Unassembled WGS sequence"/>
</dbReference>
<organism evidence="4 5">
    <name type="scientific">Dreissena polymorpha</name>
    <name type="common">Zebra mussel</name>
    <name type="synonym">Mytilus polymorpha</name>
    <dbReference type="NCBI Taxonomy" id="45954"/>
    <lineage>
        <taxon>Eukaryota</taxon>
        <taxon>Metazoa</taxon>
        <taxon>Spiralia</taxon>
        <taxon>Lophotrochozoa</taxon>
        <taxon>Mollusca</taxon>
        <taxon>Bivalvia</taxon>
        <taxon>Autobranchia</taxon>
        <taxon>Heteroconchia</taxon>
        <taxon>Euheterodonta</taxon>
        <taxon>Imparidentia</taxon>
        <taxon>Neoheterodontei</taxon>
        <taxon>Myida</taxon>
        <taxon>Dreissenoidea</taxon>
        <taxon>Dreissenidae</taxon>
        <taxon>Dreissena</taxon>
    </lineage>
</organism>
<reference evidence="4" key="2">
    <citation type="submission" date="2020-11" db="EMBL/GenBank/DDBJ databases">
        <authorList>
            <person name="McCartney M.A."/>
            <person name="Auch B."/>
            <person name="Kono T."/>
            <person name="Mallez S."/>
            <person name="Becker A."/>
            <person name="Gohl D.M."/>
            <person name="Silverstein K.A.T."/>
            <person name="Koren S."/>
            <person name="Bechman K.B."/>
            <person name="Herman A."/>
            <person name="Abrahante J.E."/>
            <person name="Garbe J."/>
        </authorList>
    </citation>
    <scope>NUCLEOTIDE SEQUENCE</scope>
    <source>
        <strain evidence="4">Duluth1</strain>
        <tissue evidence="4">Whole animal</tissue>
    </source>
</reference>
<comment type="caution">
    <text evidence="4">The sequence shown here is derived from an EMBL/GenBank/DDBJ whole genome shotgun (WGS) entry which is preliminary data.</text>
</comment>
<evidence type="ECO:0000256" key="2">
    <source>
        <dbReference type="ARBA" id="ARBA00022741"/>
    </source>
</evidence>
<protein>
    <submittedName>
        <fullName evidence="4">Uncharacterized protein</fullName>
    </submittedName>
</protein>
<dbReference type="Gene3D" id="3.30.420.40">
    <property type="match status" value="2"/>
</dbReference>
<evidence type="ECO:0000313" key="5">
    <source>
        <dbReference type="Proteomes" id="UP000828390"/>
    </source>
</evidence>
<dbReference type="GO" id="GO:0005524">
    <property type="term" value="F:ATP binding"/>
    <property type="evidence" value="ECO:0007669"/>
    <property type="project" value="UniProtKB-KW"/>
</dbReference>
<name>A0A9D4H875_DREPO</name>
<proteinExistence type="inferred from homology"/>
<reference evidence="4" key="1">
    <citation type="journal article" date="2019" name="bioRxiv">
        <title>The Genome of the Zebra Mussel, Dreissena polymorpha: A Resource for Invasive Species Research.</title>
        <authorList>
            <person name="McCartney M.A."/>
            <person name="Auch B."/>
            <person name="Kono T."/>
            <person name="Mallez S."/>
            <person name="Zhang Y."/>
            <person name="Obille A."/>
            <person name="Becker A."/>
            <person name="Abrahante J.E."/>
            <person name="Garbe J."/>
            <person name="Badalamenti J.P."/>
            <person name="Herman A."/>
            <person name="Mangelson H."/>
            <person name="Liachko I."/>
            <person name="Sullivan S."/>
            <person name="Sone E.D."/>
            <person name="Koren S."/>
            <person name="Silverstein K.A.T."/>
            <person name="Beckman K.B."/>
            <person name="Gohl D.M."/>
        </authorList>
    </citation>
    <scope>NUCLEOTIDE SEQUENCE</scope>
    <source>
        <strain evidence="4">Duluth1</strain>
        <tissue evidence="4">Whole animal</tissue>
    </source>
</reference>
<dbReference type="SUPFAM" id="SSF53067">
    <property type="entry name" value="Actin-like ATPase domain"/>
    <property type="match status" value="2"/>
</dbReference>
<evidence type="ECO:0000313" key="4">
    <source>
        <dbReference type="EMBL" id="KAH3830275.1"/>
    </source>
</evidence>
<dbReference type="AlphaFoldDB" id="A0A9D4H875"/>
<gene>
    <name evidence="4" type="ORF">DPMN_103516</name>
</gene>